<comment type="cofactor">
    <cofactor evidence="2">
        <name>Mn(2+)</name>
        <dbReference type="ChEBI" id="CHEBI:29035"/>
    </cofactor>
</comment>
<dbReference type="CDD" id="cd00429">
    <property type="entry name" value="RPE"/>
    <property type="match status" value="1"/>
</dbReference>
<evidence type="ECO:0000256" key="4">
    <source>
        <dbReference type="ARBA" id="ARBA00001947"/>
    </source>
</evidence>
<dbReference type="EC" id="5.1.3.1" evidence="7"/>
<evidence type="ECO:0000256" key="2">
    <source>
        <dbReference type="ARBA" id="ARBA00001936"/>
    </source>
</evidence>
<protein>
    <recommendedName>
        <fullName evidence="7">ribulose-phosphate 3-epimerase</fullName>
        <ecNumber evidence="7">5.1.3.1</ecNumber>
    </recommendedName>
</protein>
<evidence type="ECO:0000256" key="5">
    <source>
        <dbReference type="ARBA" id="ARBA00001954"/>
    </source>
</evidence>
<name>A0A381RCQ9_9ZZZZ</name>
<dbReference type="EMBL" id="UINC01001708">
    <property type="protein sequence ID" value="SUZ87093.1"/>
    <property type="molecule type" value="Genomic_DNA"/>
</dbReference>
<dbReference type="SUPFAM" id="SSF51366">
    <property type="entry name" value="Ribulose-phoshate binding barrel"/>
    <property type="match status" value="1"/>
</dbReference>
<evidence type="ECO:0000256" key="8">
    <source>
        <dbReference type="ARBA" id="ARBA00022723"/>
    </source>
</evidence>
<dbReference type="GO" id="GO:0046872">
    <property type="term" value="F:metal ion binding"/>
    <property type="evidence" value="ECO:0007669"/>
    <property type="project" value="UniProtKB-KW"/>
</dbReference>
<dbReference type="NCBIfam" id="TIGR01163">
    <property type="entry name" value="rpe"/>
    <property type="match status" value="1"/>
</dbReference>
<dbReference type="GO" id="GO:0006098">
    <property type="term" value="P:pentose-phosphate shunt"/>
    <property type="evidence" value="ECO:0007669"/>
    <property type="project" value="InterPro"/>
</dbReference>
<comment type="similarity">
    <text evidence="6">Belongs to the ribulose-phosphate 3-epimerase family.</text>
</comment>
<accession>A0A381RCQ9</accession>
<evidence type="ECO:0000256" key="3">
    <source>
        <dbReference type="ARBA" id="ARBA00001941"/>
    </source>
</evidence>
<dbReference type="InterPro" id="IPR011060">
    <property type="entry name" value="RibuloseP-bd_barrel"/>
</dbReference>
<comment type="cofactor">
    <cofactor evidence="4">
        <name>Zn(2+)</name>
        <dbReference type="ChEBI" id="CHEBI:29105"/>
    </cofactor>
</comment>
<comment type="cofactor">
    <cofactor evidence="3">
        <name>Co(2+)</name>
        <dbReference type="ChEBI" id="CHEBI:48828"/>
    </cofactor>
</comment>
<dbReference type="InterPro" id="IPR000056">
    <property type="entry name" value="Ribul_P_3_epim-like"/>
</dbReference>
<dbReference type="Gene3D" id="3.20.20.70">
    <property type="entry name" value="Aldolase class I"/>
    <property type="match status" value="1"/>
</dbReference>
<dbReference type="PIRSF" id="PIRSF001461">
    <property type="entry name" value="RPE"/>
    <property type="match status" value="1"/>
</dbReference>
<dbReference type="GO" id="GO:0004750">
    <property type="term" value="F:D-ribulose-phosphate 3-epimerase activity"/>
    <property type="evidence" value="ECO:0007669"/>
    <property type="project" value="UniProtKB-EC"/>
</dbReference>
<keyword evidence="9" id="KW-0413">Isomerase</keyword>
<dbReference type="AlphaFoldDB" id="A0A381RCQ9"/>
<dbReference type="PANTHER" id="PTHR11749">
    <property type="entry name" value="RIBULOSE-5-PHOSPHATE-3-EPIMERASE"/>
    <property type="match status" value="1"/>
</dbReference>
<comment type="cofactor">
    <cofactor evidence="5">
        <name>Fe(2+)</name>
        <dbReference type="ChEBI" id="CHEBI:29033"/>
    </cofactor>
</comment>
<dbReference type="FunFam" id="3.20.20.70:FF:000004">
    <property type="entry name" value="Ribulose-phosphate 3-epimerase"/>
    <property type="match status" value="1"/>
</dbReference>
<dbReference type="GO" id="GO:0005737">
    <property type="term" value="C:cytoplasm"/>
    <property type="evidence" value="ECO:0007669"/>
    <property type="project" value="UniProtKB-ARBA"/>
</dbReference>
<organism evidence="10">
    <name type="scientific">marine metagenome</name>
    <dbReference type="NCBI Taxonomy" id="408172"/>
    <lineage>
        <taxon>unclassified sequences</taxon>
        <taxon>metagenomes</taxon>
        <taxon>ecological metagenomes</taxon>
    </lineage>
</organism>
<gene>
    <name evidence="10" type="ORF">METZ01_LOCUS39947</name>
</gene>
<dbReference type="HAMAP" id="MF_02227">
    <property type="entry name" value="RPE"/>
    <property type="match status" value="1"/>
</dbReference>
<evidence type="ECO:0000313" key="10">
    <source>
        <dbReference type="EMBL" id="SUZ87093.1"/>
    </source>
</evidence>
<dbReference type="GO" id="GO:0005975">
    <property type="term" value="P:carbohydrate metabolic process"/>
    <property type="evidence" value="ECO:0007669"/>
    <property type="project" value="InterPro"/>
</dbReference>
<evidence type="ECO:0000256" key="7">
    <source>
        <dbReference type="ARBA" id="ARBA00013188"/>
    </source>
</evidence>
<dbReference type="NCBIfam" id="NF004076">
    <property type="entry name" value="PRK05581.1-4"/>
    <property type="match status" value="1"/>
</dbReference>
<dbReference type="PROSITE" id="PS01085">
    <property type="entry name" value="RIBUL_P_3_EPIMER_1"/>
    <property type="match status" value="1"/>
</dbReference>
<comment type="catalytic activity">
    <reaction evidence="1">
        <text>D-ribulose 5-phosphate = D-xylulose 5-phosphate</text>
        <dbReference type="Rhea" id="RHEA:13677"/>
        <dbReference type="ChEBI" id="CHEBI:57737"/>
        <dbReference type="ChEBI" id="CHEBI:58121"/>
        <dbReference type="EC" id="5.1.3.1"/>
    </reaction>
</comment>
<keyword evidence="8" id="KW-0479">Metal-binding</keyword>
<dbReference type="Pfam" id="PF00834">
    <property type="entry name" value="Ribul_P_3_epim"/>
    <property type="match status" value="1"/>
</dbReference>
<reference evidence="10" key="1">
    <citation type="submission" date="2018-05" db="EMBL/GenBank/DDBJ databases">
        <authorList>
            <person name="Lanie J.A."/>
            <person name="Ng W.-L."/>
            <person name="Kazmierczak K.M."/>
            <person name="Andrzejewski T.M."/>
            <person name="Davidsen T.M."/>
            <person name="Wayne K.J."/>
            <person name="Tettelin H."/>
            <person name="Glass J.I."/>
            <person name="Rusch D."/>
            <person name="Podicherti R."/>
            <person name="Tsui H.-C.T."/>
            <person name="Winkler M.E."/>
        </authorList>
    </citation>
    <scope>NUCLEOTIDE SEQUENCE</scope>
</reference>
<sequence>MAPYSYKLAPSVLSADFGDLRGAMDICHKGGAHWVHIDVMDNQFVPNLTIGPPVVKSLRNYTDKFLDVHMMVVNPEKLVEPFARAGADGITFHIEAADNPDEVIDLIRSTGKKVGVSLKPDTPLSTIESYLDKVDLVLIMSVDPGFGGQGYLPGSSEKIKELKSRLNEMCLDRVIIEVDGGVKLNNMKEIVDAGADVLVVGSAVFGEEDPVQTIKDFYALI</sequence>
<dbReference type="InterPro" id="IPR026019">
    <property type="entry name" value="Ribul_P_3_epim"/>
</dbReference>
<dbReference type="InterPro" id="IPR013785">
    <property type="entry name" value="Aldolase_TIM"/>
</dbReference>
<evidence type="ECO:0000256" key="1">
    <source>
        <dbReference type="ARBA" id="ARBA00001782"/>
    </source>
</evidence>
<proteinExistence type="inferred from homology"/>
<evidence type="ECO:0000256" key="9">
    <source>
        <dbReference type="ARBA" id="ARBA00023235"/>
    </source>
</evidence>
<evidence type="ECO:0000256" key="6">
    <source>
        <dbReference type="ARBA" id="ARBA00009541"/>
    </source>
</evidence>